<dbReference type="PANTHER" id="PTHR31606:SF1">
    <property type="entry name" value="WW DOMAIN BINDING PROTEIN 2, ISOFORM E"/>
    <property type="match status" value="1"/>
</dbReference>
<protein>
    <submittedName>
        <fullName evidence="2">Uncharacterized protein</fullName>
    </submittedName>
</protein>
<evidence type="ECO:0000256" key="1">
    <source>
        <dbReference type="SAM" id="MobiDB-lite"/>
    </source>
</evidence>
<feature type="compositionally biased region" description="Low complexity" evidence="1">
    <location>
        <begin position="225"/>
        <end position="244"/>
    </location>
</feature>
<evidence type="ECO:0000313" key="3">
    <source>
        <dbReference type="Proteomes" id="UP000245946"/>
    </source>
</evidence>
<dbReference type="GeneID" id="37270745"/>
<dbReference type="SUPFAM" id="SSF50729">
    <property type="entry name" value="PH domain-like"/>
    <property type="match status" value="1"/>
</dbReference>
<reference evidence="2 3" key="1">
    <citation type="journal article" date="2018" name="Mol. Biol. Evol.">
        <title>Broad Genomic Sampling Reveals a Smut Pathogenic Ancestry of the Fungal Clade Ustilaginomycotina.</title>
        <authorList>
            <person name="Kijpornyongpan T."/>
            <person name="Mondo S.J."/>
            <person name="Barry K."/>
            <person name="Sandor L."/>
            <person name="Lee J."/>
            <person name="Lipzen A."/>
            <person name="Pangilinan J."/>
            <person name="LaButti K."/>
            <person name="Hainaut M."/>
            <person name="Henrissat B."/>
            <person name="Grigoriev I.V."/>
            <person name="Spatafora J.W."/>
            <person name="Aime M.C."/>
        </authorList>
    </citation>
    <scope>NUCLEOTIDE SEQUENCE [LARGE SCALE GENOMIC DNA]</scope>
    <source>
        <strain evidence="2 3">MCA 4186</strain>
    </source>
</reference>
<name>A0A316Z6Q5_9BASI</name>
<organism evidence="2 3">
    <name type="scientific">Tilletiopsis washingtonensis</name>
    <dbReference type="NCBI Taxonomy" id="58919"/>
    <lineage>
        <taxon>Eukaryota</taxon>
        <taxon>Fungi</taxon>
        <taxon>Dikarya</taxon>
        <taxon>Basidiomycota</taxon>
        <taxon>Ustilaginomycotina</taxon>
        <taxon>Exobasidiomycetes</taxon>
        <taxon>Entylomatales</taxon>
        <taxon>Entylomatales incertae sedis</taxon>
        <taxon>Tilletiopsis</taxon>
    </lineage>
</organism>
<dbReference type="GO" id="GO:0005634">
    <property type="term" value="C:nucleus"/>
    <property type="evidence" value="ECO:0007669"/>
    <property type="project" value="TreeGrafter"/>
</dbReference>
<dbReference type="PANTHER" id="PTHR31606">
    <property type="entry name" value="WW DOMAIN BINDING PROTEIN 2, ISOFORM E"/>
    <property type="match status" value="1"/>
</dbReference>
<dbReference type="RefSeq" id="XP_025596184.1">
    <property type="nucleotide sequence ID" value="XM_025743201.1"/>
</dbReference>
<proteinExistence type="predicted"/>
<accession>A0A316Z6Q5</accession>
<evidence type="ECO:0000313" key="2">
    <source>
        <dbReference type="EMBL" id="PWN95905.1"/>
    </source>
</evidence>
<keyword evidence="3" id="KW-1185">Reference proteome</keyword>
<feature type="region of interest" description="Disordered" evidence="1">
    <location>
        <begin position="196"/>
        <end position="260"/>
    </location>
</feature>
<dbReference type="AlphaFoldDB" id="A0A316Z6Q5"/>
<dbReference type="GO" id="GO:0031490">
    <property type="term" value="F:chromatin DNA binding"/>
    <property type="evidence" value="ECO:0007669"/>
    <property type="project" value="TreeGrafter"/>
</dbReference>
<feature type="compositionally biased region" description="Low complexity" evidence="1">
    <location>
        <begin position="196"/>
        <end position="206"/>
    </location>
</feature>
<dbReference type="GO" id="GO:0003713">
    <property type="term" value="F:transcription coactivator activity"/>
    <property type="evidence" value="ECO:0007669"/>
    <property type="project" value="InterPro"/>
</dbReference>
<sequence length="260" mass="26982">MALNWAMLSDDGARPVPLPNEKILCSIEHCQLSLDFKHQGVKWEARGNAVVSNQRVLFLRQPALPAPLPGQASSAHLRSLSVPLRNFVDTRYLIPIFAAPYYEAHVLPVRDGGLPQHVPGAPATSGLAKIWFNEGGGTLFKEAVEEAKARAEIGGAAEGHLEALPTYSPPPPGSSAAANESIAALSPPTRAAPLAAAPSASAAAEPAAEDLEAAAVARQEEEAEAQAWAQETLGAAAPSAAGDAGTDELPPGYAEACEPR</sequence>
<dbReference type="EMBL" id="KZ819302">
    <property type="protein sequence ID" value="PWN95905.1"/>
    <property type="molecule type" value="Genomic_DNA"/>
</dbReference>
<dbReference type="Proteomes" id="UP000245946">
    <property type="component" value="Unassembled WGS sequence"/>
</dbReference>
<gene>
    <name evidence="2" type="ORF">FA09DRAFT_331841</name>
</gene>
<dbReference type="InterPro" id="IPR044852">
    <property type="entry name" value="WBP2-like"/>
</dbReference>
<feature type="region of interest" description="Disordered" evidence="1">
    <location>
        <begin position="162"/>
        <end position="181"/>
    </location>
</feature>
<dbReference type="STRING" id="58919.A0A316Z6Q5"/>
<dbReference type="OrthoDB" id="1259151at2759"/>